<feature type="transmembrane region" description="Helical" evidence="6">
    <location>
        <begin position="320"/>
        <end position="340"/>
    </location>
</feature>
<dbReference type="GO" id="GO:0009247">
    <property type="term" value="P:glycolipid biosynthetic process"/>
    <property type="evidence" value="ECO:0007669"/>
    <property type="project" value="TreeGrafter"/>
</dbReference>
<keyword evidence="3 6" id="KW-0812">Transmembrane</keyword>
<evidence type="ECO:0000256" key="4">
    <source>
        <dbReference type="ARBA" id="ARBA00022989"/>
    </source>
</evidence>
<dbReference type="STRING" id="639004.SAMN04488239_12342"/>
<dbReference type="SUPFAM" id="SSF56784">
    <property type="entry name" value="HAD-like"/>
    <property type="match status" value="1"/>
</dbReference>
<dbReference type="InterPro" id="IPR023214">
    <property type="entry name" value="HAD_sf"/>
</dbReference>
<dbReference type="InterPro" id="IPR044878">
    <property type="entry name" value="UbiA_sf"/>
</dbReference>
<dbReference type="Gene3D" id="3.40.50.1000">
    <property type="entry name" value="HAD superfamily/HAD-like"/>
    <property type="match status" value="1"/>
</dbReference>
<feature type="transmembrane region" description="Helical" evidence="6">
    <location>
        <begin position="224"/>
        <end position="245"/>
    </location>
</feature>
<dbReference type="Gene3D" id="1.10.357.140">
    <property type="entry name" value="UbiA prenyltransferase"/>
    <property type="match status" value="1"/>
</dbReference>
<organism evidence="7 8">
    <name type="scientific">Ruegeria marina</name>
    <dbReference type="NCBI Taxonomy" id="639004"/>
    <lineage>
        <taxon>Bacteria</taxon>
        <taxon>Pseudomonadati</taxon>
        <taxon>Pseudomonadota</taxon>
        <taxon>Alphaproteobacteria</taxon>
        <taxon>Rhodobacterales</taxon>
        <taxon>Roseobacteraceae</taxon>
        <taxon>Ruegeria</taxon>
    </lineage>
</organism>
<evidence type="ECO:0000256" key="1">
    <source>
        <dbReference type="ARBA" id="ARBA00004141"/>
    </source>
</evidence>
<feature type="transmembrane region" description="Helical" evidence="6">
    <location>
        <begin position="201"/>
        <end position="218"/>
    </location>
</feature>
<dbReference type="PANTHER" id="PTHR11048:SF5">
    <property type="entry name" value="DECAPRENYL-PHOSPHATE PHOSPHORIBOSYLTRANSFERASE"/>
    <property type="match status" value="1"/>
</dbReference>
<dbReference type="PANTHER" id="PTHR11048">
    <property type="entry name" value="PRENYLTRANSFERASES"/>
    <property type="match status" value="1"/>
</dbReference>
<accession>A0A1G7E291</accession>
<dbReference type="Pfam" id="PF01040">
    <property type="entry name" value="UbiA"/>
    <property type="match status" value="1"/>
</dbReference>
<dbReference type="NCBIfam" id="NF006088">
    <property type="entry name" value="PRK08238.1"/>
    <property type="match status" value="1"/>
</dbReference>
<feature type="transmembrane region" description="Helical" evidence="6">
    <location>
        <begin position="346"/>
        <end position="363"/>
    </location>
</feature>
<dbReference type="GO" id="GO:0005886">
    <property type="term" value="C:plasma membrane"/>
    <property type="evidence" value="ECO:0007669"/>
    <property type="project" value="TreeGrafter"/>
</dbReference>
<reference evidence="8" key="1">
    <citation type="submission" date="2016-10" db="EMBL/GenBank/DDBJ databases">
        <authorList>
            <person name="Varghese N."/>
            <person name="Submissions S."/>
        </authorList>
    </citation>
    <scope>NUCLEOTIDE SEQUENCE [LARGE SCALE GENOMIC DNA]</scope>
    <source>
        <strain evidence="8">CGMCC 1.9108</strain>
    </source>
</reference>
<feature type="transmembrane region" description="Helical" evidence="6">
    <location>
        <begin position="296"/>
        <end position="313"/>
    </location>
</feature>
<feature type="transmembrane region" description="Helical" evidence="6">
    <location>
        <begin position="424"/>
        <end position="440"/>
    </location>
</feature>
<keyword evidence="5 6" id="KW-0472">Membrane</keyword>
<dbReference type="RefSeq" id="WP_176828181.1">
    <property type="nucleotide sequence ID" value="NZ_FMZV01000023.1"/>
</dbReference>
<gene>
    <name evidence="7" type="ORF">SAMN04488239_12342</name>
</gene>
<comment type="subcellular location">
    <subcellularLocation>
        <location evidence="1">Membrane</location>
        <topology evidence="1">Multi-pass membrane protein</topology>
    </subcellularLocation>
</comment>
<protein>
    <submittedName>
        <fullName evidence="7">4-hydroxybenzoate polyprenyltransferase</fullName>
    </submittedName>
</protein>
<feature type="transmembrane region" description="Helical" evidence="6">
    <location>
        <begin position="394"/>
        <end position="412"/>
    </location>
</feature>
<dbReference type="CDD" id="cd13963">
    <property type="entry name" value="PT_UbiA_2"/>
    <property type="match status" value="1"/>
</dbReference>
<feature type="transmembrane region" description="Helical" evidence="6">
    <location>
        <begin position="461"/>
        <end position="476"/>
    </location>
</feature>
<proteinExistence type="predicted"/>
<dbReference type="AlphaFoldDB" id="A0A1G7E291"/>
<evidence type="ECO:0000256" key="5">
    <source>
        <dbReference type="ARBA" id="ARBA00023136"/>
    </source>
</evidence>
<dbReference type="InterPro" id="IPR039653">
    <property type="entry name" value="Prenyltransferase"/>
</dbReference>
<sequence>MQEKTQHQEPKTIPLVVDVDGTLLRTDLLLETIWAALGRNAIATLLVLIGNLANPAVLKRKLLAIARPDIGLLPERQDVLELVRNSKAQGRSVHLASGADETLVTAVAERFEIPGPNWGTRLERNLTRQEKAAVILGQFGAEGYDYAGNSWADLPSWQTARRIIAVAPDRRLTARLNGLGKPVSIVKDGWTLRDVFREMRLFQWIKNLLIFLPFLAGLPASAPAGLAVLAAALSFGLSASAVYIFNDLTDLDADRRHPEKRHRPIASGRLPISVAMGLGTILVTLSWGIALAVDPLVWAMAALYMVLNLAYSLSLKKKRWIDLGLLATFFLIRLITGAIAANVTVTPLYLGFVFAVFLSLACVKRLTALARLKTPEQLHGRGYRPADTRNLERLAYGSAFASVVLFLLATLLDGAATYVSTPPLMSLAMLPFGLWLARVIRLSLTGREDYDTVVFVTRDKVGLSMLALSIVIFLISY</sequence>
<feature type="transmembrane region" description="Helical" evidence="6">
    <location>
        <begin position="266"/>
        <end position="290"/>
    </location>
</feature>
<dbReference type="InterPro" id="IPR036412">
    <property type="entry name" value="HAD-like_sf"/>
</dbReference>
<dbReference type="Proteomes" id="UP000199628">
    <property type="component" value="Unassembled WGS sequence"/>
</dbReference>
<keyword evidence="2" id="KW-1003">Cell membrane</keyword>
<dbReference type="GO" id="GO:0016765">
    <property type="term" value="F:transferase activity, transferring alkyl or aryl (other than methyl) groups"/>
    <property type="evidence" value="ECO:0007669"/>
    <property type="project" value="InterPro"/>
</dbReference>
<dbReference type="InterPro" id="IPR000537">
    <property type="entry name" value="UbiA_prenyltransferase"/>
</dbReference>
<evidence type="ECO:0000313" key="8">
    <source>
        <dbReference type="Proteomes" id="UP000199628"/>
    </source>
</evidence>
<keyword evidence="8" id="KW-1185">Reference proteome</keyword>
<evidence type="ECO:0000256" key="6">
    <source>
        <dbReference type="SAM" id="Phobius"/>
    </source>
</evidence>
<evidence type="ECO:0000256" key="3">
    <source>
        <dbReference type="ARBA" id="ARBA00022692"/>
    </source>
</evidence>
<evidence type="ECO:0000313" key="7">
    <source>
        <dbReference type="EMBL" id="SDE57843.1"/>
    </source>
</evidence>
<keyword evidence="4 6" id="KW-1133">Transmembrane helix</keyword>
<keyword evidence="7" id="KW-0808">Transferase</keyword>
<dbReference type="EMBL" id="FMZV01000023">
    <property type="protein sequence ID" value="SDE57843.1"/>
    <property type="molecule type" value="Genomic_DNA"/>
</dbReference>
<evidence type="ECO:0000256" key="2">
    <source>
        <dbReference type="ARBA" id="ARBA00022475"/>
    </source>
</evidence>
<name>A0A1G7E291_9RHOB</name>